<comment type="caution">
    <text evidence="1">The sequence shown here is derived from an EMBL/GenBank/DDBJ whole genome shotgun (WGS) entry which is preliminary data.</text>
</comment>
<keyword evidence="2" id="KW-1185">Reference proteome</keyword>
<evidence type="ECO:0000313" key="2">
    <source>
        <dbReference type="Proteomes" id="UP000187412"/>
    </source>
</evidence>
<dbReference type="EMBL" id="MPTB01000009">
    <property type="protein sequence ID" value="OMD49474.1"/>
    <property type="molecule type" value="Genomic_DNA"/>
</dbReference>
<dbReference type="Proteomes" id="UP000187412">
    <property type="component" value="Unassembled WGS sequence"/>
</dbReference>
<sequence>MGVVLEERQSNPEINEDQSDFILQYMRADKDKSFITIQVQIMIKLFLLYGFSYDRLRDLQIGNYLIDERKLEINYQENRRSSLFLEVPFNLHKEIEIYLKIRSLKHFDNKSFFVNSKGNSITHSFPAYYLNLIKDEYFFLNEGEHEIRNPFTPTGISKYAVINMILKGVNQSVIIDLTGFKMETYMYCQQKVDELKELNRNRYINHMIRGIATFELI</sequence>
<accession>A0ABX3HJ60</accession>
<organism evidence="1 2">
    <name type="scientific">Paenibacillus borealis</name>
    <dbReference type="NCBI Taxonomy" id="160799"/>
    <lineage>
        <taxon>Bacteria</taxon>
        <taxon>Bacillati</taxon>
        <taxon>Bacillota</taxon>
        <taxon>Bacilli</taxon>
        <taxon>Bacillales</taxon>
        <taxon>Paenibacillaceae</taxon>
        <taxon>Paenibacillus</taxon>
    </lineage>
</organism>
<protein>
    <recommendedName>
        <fullName evidence="3">Tyr recombinase domain-containing protein</fullName>
    </recommendedName>
</protein>
<dbReference type="SUPFAM" id="SSF56349">
    <property type="entry name" value="DNA breaking-rejoining enzymes"/>
    <property type="match status" value="1"/>
</dbReference>
<reference evidence="1 2" key="1">
    <citation type="submission" date="2016-10" db="EMBL/GenBank/DDBJ databases">
        <title>Paenibacillus species isolates.</title>
        <authorList>
            <person name="Beno S.M."/>
        </authorList>
    </citation>
    <scope>NUCLEOTIDE SEQUENCE [LARGE SCALE GENOMIC DNA]</scope>
    <source>
        <strain evidence="1 2">FSL H7-0744</strain>
    </source>
</reference>
<evidence type="ECO:0000313" key="1">
    <source>
        <dbReference type="EMBL" id="OMD49474.1"/>
    </source>
</evidence>
<proteinExistence type="predicted"/>
<dbReference type="RefSeq" id="WP_076110207.1">
    <property type="nucleotide sequence ID" value="NZ_MPTB01000009.1"/>
</dbReference>
<dbReference type="InterPro" id="IPR011010">
    <property type="entry name" value="DNA_brk_join_enz"/>
</dbReference>
<name>A0ABX3HJ60_PAEBO</name>
<gene>
    <name evidence="1" type="ORF">BSK56_08970</name>
</gene>
<evidence type="ECO:0008006" key="3">
    <source>
        <dbReference type="Google" id="ProtNLM"/>
    </source>
</evidence>